<sequence>MTDLRSKIVDALRDRYDIRSPGDVAETVMRVVEQFAISVDPGSSAPPVVIALSARIAELEAALAKAERYMEFFEQNPGCELSSQEDDRDEGMEWVVHAVTDSRNDREWKLIGKAQTPTGAIDNAVTFLNKGKAE</sequence>
<protein>
    <submittedName>
        <fullName evidence="2">Uncharacterized protein</fullName>
    </submittedName>
</protein>
<reference evidence="2 3" key="1">
    <citation type="submission" date="2018-08" db="EMBL/GenBank/DDBJ databases">
        <title>Genome sequencing of Agrobacterium vitis strain ICMP 10754.</title>
        <authorList>
            <person name="Visnovsky S.B."/>
            <person name="Pitman A.R."/>
        </authorList>
    </citation>
    <scope>NUCLEOTIDE SEQUENCE [LARGE SCALE GENOMIC DNA]</scope>
    <source>
        <strain evidence="2 3">ICMP 10754</strain>
    </source>
</reference>
<dbReference type="AlphaFoldDB" id="A0A7J4WX20"/>
<keyword evidence="1" id="KW-0175">Coiled coil</keyword>
<feature type="coiled-coil region" evidence="1">
    <location>
        <begin position="49"/>
        <end position="76"/>
    </location>
</feature>
<gene>
    <name evidence="2" type="ORF">DXT89_26730</name>
</gene>
<dbReference type="EMBL" id="QUSG01000044">
    <property type="protein sequence ID" value="KAA3518868.1"/>
    <property type="molecule type" value="Genomic_DNA"/>
</dbReference>
<dbReference type="RefSeq" id="WP_149916897.1">
    <property type="nucleotide sequence ID" value="NZ_QUSG01000044.1"/>
</dbReference>
<evidence type="ECO:0000256" key="1">
    <source>
        <dbReference type="SAM" id="Coils"/>
    </source>
</evidence>
<evidence type="ECO:0000313" key="2">
    <source>
        <dbReference type="EMBL" id="KAA3518868.1"/>
    </source>
</evidence>
<name>A0A7J4WX20_AGRVI</name>
<organism evidence="2 3">
    <name type="scientific">Agrobacterium vitis</name>
    <name type="common">Rhizobium vitis</name>
    <dbReference type="NCBI Taxonomy" id="373"/>
    <lineage>
        <taxon>Bacteria</taxon>
        <taxon>Pseudomonadati</taxon>
        <taxon>Pseudomonadota</taxon>
        <taxon>Alphaproteobacteria</taxon>
        <taxon>Hyphomicrobiales</taxon>
        <taxon>Rhizobiaceae</taxon>
        <taxon>Rhizobium/Agrobacterium group</taxon>
        <taxon>Agrobacterium</taxon>
    </lineage>
</organism>
<accession>A0A7J4WX20</accession>
<evidence type="ECO:0000313" key="3">
    <source>
        <dbReference type="Proteomes" id="UP000436911"/>
    </source>
</evidence>
<dbReference type="Proteomes" id="UP000436911">
    <property type="component" value="Unassembled WGS sequence"/>
</dbReference>
<comment type="caution">
    <text evidence="2">The sequence shown here is derived from an EMBL/GenBank/DDBJ whole genome shotgun (WGS) entry which is preliminary data.</text>
</comment>
<proteinExistence type="predicted"/>